<reference evidence="2 4" key="2">
    <citation type="journal article" date="2014" name="BMC Genomics">
        <title>An improved genome release (version Mt4.0) for the model legume Medicago truncatula.</title>
        <authorList>
            <person name="Tang H."/>
            <person name="Krishnakumar V."/>
            <person name="Bidwell S."/>
            <person name="Rosen B."/>
            <person name="Chan A."/>
            <person name="Zhou S."/>
            <person name="Gentzbittel L."/>
            <person name="Childs K.L."/>
            <person name="Yandell M."/>
            <person name="Gundlach H."/>
            <person name="Mayer K.F."/>
            <person name="Schwartz D.C."/>
            <person name="Town C.D."/>
        </authorList>
    </citation>
    <scope>GENOME REANNOTATION</scope>
    <source>
        <strain evidence="2">A17</strain>
        <strain evidence="3 4">cv. Jemalong A17</strain>
    </source>
</reference>
<keyword evidence="1" id="KW-0472">Membrane</keyword>
<accession>A0A072VWI6</accession>
<keyword evidence="1" id="KW-1133">Transmembrane helix</keyword>
<evidence type="ECO:0000256" key="1">
    <source>
        <dbReference type="SAM" id="Phobius"/>
    </source>
</evidence>
<protein>
    <submittedName>
        <fullName evidence="2">Transmembrane protein, putative</fullName>
    </submittedName>
</protein>
<dbReference type="HOGENOM" id="CLU_3127303_0_0_1"/>
<organism evidence="2 4">
    <name type="scientific">Medicago truncatula</name>
    <name type="common">Barrel medic</name>
    <name type="synonym">Medicago tribuloides</name>
    <dbReference type="NCBI Taxonomy" id="3880"/>
    <lineage>
        <taxon>Eukaryota</taxon>
        <taxon>Viridiplantae</taxon>
        <taxon>Streptophyta</taxon>
        <taxon>Embryophyta</taxon>
        <taxon>Tracheophyta</taxon>
        <taxon>Spermatophyta</taxon>
        <taxon>Magnoliopsida</taxon>
        <taxon>eudicotyledons</taxon>
        <taxon>Gunneridae</taxon>
        <taxon>Pentapetalae</taxon>
        <taxon>rosids</taxon>
        <taxon>fabids</taxon>
        <taxon>Fabales</taxon>
        <taxon>Fabaceae</taxon>
        <taxon>Papilionoideae</taxon>
        <taxon>50 kb inversion clade</taxon>
        <taxon>NPAAA clade</taxon>
        <taxon>Hologalegina</taxon>
        <taxon>IRL clade</taxon>
        <taxon>Trifolieae</taxon>
        <taxon>Medicago</taxon>
    </lineage>
</organism>
<dbReference type="AlphaFoldDB" id="A0A072VWI6"/>
<keyword evidence="4" id="KW-1185">Reference proteome</keyword>
<gene>
    <name evidence="2" type="ordered locus">MTR_1g069300</name>
</gene>
<evidence type="ECO:0000313" key="2">
    <source>
        <dbReference type="EMBL" id="KEH42435.1"/>
    </source>
</evidence>
<dbReference type="Proteomes" id="UP000002051">
    <property type="component" value="Unassembled WGS sequence"/>
</dbReference>
<proteinExistence type="predicted"/>
<evidence type="ECO:0000313" key="3">
    <source>
        <dbReference type="EnsemblPlants" id="KEH42435"/>
    </source>
</evidence>
<keyword evidence="1 2" id="KW-0812">Transmembrane</keyword>
<sequence length="50" mass="5916">MKSSSNILISMFSKWSKKSTRKRRLIGVTLNLLTIKIFWISLKRFFLLSP</sequence>
<name>A0A072VWI6_MEDTR</name>
<feature type="transmembrane region" description="Helical" evidence="1">
    <location>
        <begin position="25"/>
        <end position="42"/>
    </location>
</feature>
<dbReference type="EMBL" id="CM001217">
    <property type="protein sequence ID" value="KEH42435.1"/>
    <property type="molecule type" value="Genomic_DNA"/>
</dbReference>
<dbReference type="EnsemblPlants" id="KEH42435">
    <property type="protein sequence ID" value="KEH42435"/>
    <property type="gene ID" value="MTR_1g069300"/>
</dbReference>
<reference evidence="3" key="3">
    <citation type="submission" date="2015-04" db="UniProtKB">
        <authorList>
            <consortium name="EnsemblPlants"/>
        </authorList>
    </citation>
    <scope>IDENTIFICATION</scope>
    <source>
        <strain evidence="3">cv. Jemalong A17</strain>
    </source>
</reference>
<evidence type="ECO:0000313" key="4">
    <source>
        <dbReference type="Proteomes" id="UP000002051"/>
    </source>
</evidence>
<reference evidence="2 4" key="1">
    <citation type="journal article" date="2011" name="Nature">
        <title>The Medicago genome provides insight into the evolution of rhizobial symbioses.</title>
        <authorList>
            <person name="Young N.D."/>
            <person name="Debelle F."/>
            <person name="Oldroyd G.E."/>
            <person name="Geurts R."/>
            <person name="Cannon S.B."/>
            <person name="Udvardi M.K."/>
            <person name="Benedito V.A."/>
            <person name="Mayer K.F."/>
            <person name="Gouzy J."/>
            <person name="Schoof H."/>
            <person name="Van de Peer Y."/>
            <person name="Proost S."/>
            <person name="Cook D.R."/>
            <person name="Meyers B.C."/>
            <person name="Spannagl M."/>
            <person name="Cheung F."/>
            <person name="De Mita S."/>
            <person name="Krishnakumar V."/>
            <person name="Gundlach H."/>
            <person name="Zhou S."/>
            <person name="Mudge J."/>
            <person name="Bharti A.K."/>
            <person name="Murray J.D."/>
            <person name="Naoumkina M.A."/>
            <person name="Rosen B."/>
            <person name="Silverstein K.A."/>
            <person name="Tang H."/>
            <person name="Rombauts S."/>
            <person name="Zhao P.X."/>
            <person name="Zhou P."/>
            <person name="Barbe V."/>
            <person name="Bardou P."/>
            <person name="Bechner M."/>
            <person name="Bellec A."/>
            <person name="Berger A."/>
            <person name="Berges H."/>
            <person name="Bidwell S."/>
            <person name="Bisseling T."/>
            <person name="Choisne N."/>
            <person name="Couloux A."/>
            <person name="Denny R."/>
            <person name="Deshpande S."/>
            <person name="Dai X."/>
            <person name="Doyle J.J."/>
            <person name="Dudez A.M."/>
            <person name="Farmer A.D."/>
            <person name="Fouteau S."/>
            <person name="Franken C."/>
            <person name="Gibelin C."/>
            <person name="Gish J."/>
            <person name="Goldstein S."/>
            <person name="Gonzalez A.J."/>
            <person name="Green P.J."/>
            <person name="Hallab A."/>
            <person name="Hartog M."/>
            <person name="Hua A."/>
            <person name="Humphray S.J."/>
            <person name="Jeong D.H."/>
            <person name="Jing Y."/>
            <person name="Jocker A."/>
            <person name="Kenton S.M."/>
            <person name="Kim D.J."/>
            <person name="Klee K."/>
            <person name="Lai H."/>
            <person name="Lang C."/>
            <person name="Lin S."/>
            <person name="Macmil S.L."/>
            <person name="Magdelenat G."/>
            <person name="Matthews L."/>
            <person name="McCorrison J."/>
            <person name="Monaghan E.L."/>
            <person name="Mun J.H."/>
            <person name="Najar F.Z."/>
            <person name="Nicholson C."/>
            <person name="Noirot C."/>
            <person name="O'Bleness M."/>
            <person name="Paule C.R."/>
            <person name="Poulain J."/>
            <person name="Prion F."/>
            <person name="Qin B."/>
            <person name="Qu C."/>
            <person name="Retzel E.F."/>
            <person name="Riddle C."/>
            <person name="Sallet E."/>
            <person name="Samain S."/>
            <person name="Samson N."/>
            <person name="Sanders I."/>
            <person name="Saurat O."/>
            <person name="Scarpelli C."/>
            <person name="Schiex T."/>
            <person name="Segurens B."/>
            <person name="Severin A.J."/>
            <person name="Sherrier D.J."/>
            <person name="Shi R."/>
            <person name="Sims S."/>
            <person name="Singer S.R."/>
            <person name="Sinharoy S."/>
            <person name="Sterck L."/>
            <person name="Viollet A."/>
            <person name="Wang B.B."/>
            <person name="Wang K."/>
            <person name="Wang M."/>
            <person name="Wang X."/>
            <person name="Warfsmann J."/>
            <person name="Weissenbach J."/>
            <person name="White D.D."/>
            <person name="White J.D."/>
            <person name="Wiley G.B."/>
            <person name="Wincker P."/>
            <person name="Xing Y."/>
            <person name="Yang L."/>
            <person name="Yao Z."/>
            <person name="Ying F."/>
            <person name="Zhai J."/>
            <person name="Zhou L."/>
            <person name="Zuber A."/>
            <person name="Denarie J."/>
            <person name="Dixon R.A."/>
            <person name="May G.D."/>
            <person name="Schwartz D.C."/>
            <person name="Rogers J."/>
            <person name="Quetier F."/>
            <person name="Town C.D."/>
            <person name="Roe B.A."/>
        </authorList>
    </citation>
    <scope>NUCLEOTIDE SEQUENCE [LARGE SCALE GENOMIC DNA]</scope>
    <source>
        <strain evidence="2">A17</strain>
        <strain evidence="3 4">cv. Jemalong A17</strain>
    </source>
</reference>